<proteinExistence type="predicted"/>
<comment type="caution">
    <text evidence="3">The sequence shown here is derived from an EMBL/GenBank/DDBJ whole genome shotgun (WGS) entry which is preliminary data.</text>
</comment>
<keyword evidence="1 3" id="KW-0489">Methyltransferase</keyword>
<dbReference type="SUPFAM" id="SSF53335">
    <property type="entry name" value="S-adenosyl-L-methionine-dependent methyltransferases"/>
    <property type="match status" value="1"/>
</dbReference>
<organism evidence="3 4">
    <name type="scientific">Novosphingobium guangzhouense</name>
    <dbReference type="NCBI Taxonomy" id="1850347"/>
    <lineage>
        <taxon>Bacteria</taxon>
        <taxon>Pseudomonadati</taxon>
        <taxon>Pseudomonadota</taxon>
        <taxon>Alphaproteobacteria</taxon>
        <taxon>Sphingomonadales</taxon>
        <taxon>Sphingomonadaceae</taxon>
        <taxon>Novosphingobium</taxon>
    </lineage>
</organism>
<reference evidence="3 4" key="1">
    <citation type="submission" date="2016-05" db="EMBL/GenBank/DDBJ databases">
        <title>Complete genome sequence of Novosphingobium guangzhouense SA925(T).</title>
        <authorList>
            <person name="Sha S."/>
        </authorList>
    </citation>
    <scope>NUCLEOTIDE SEQUENCE [LARGE SCALE GENOMIC DNA]</scope>
    <source>
        <strain evidence="3 4">SA925</strain>
    </source>
</reference>
<dbReference type="PANTHER" id="PTHR12049:SF7">
    <property type="entry name" value="PROTEIN ARGININE METHYLTRANSFERASE NDUFAF7, MITOCHONDRIAL"/>
    <property type="match status" value="1"/>
</dbReference>
<evidence type="ECO:0000313" key="3">
    <source>
        <dbReference type="EMBL" id="PNU04028.1"/>
    </source>
</evidence>
<dbReference type="InterPro" id="IPR029063">
    <property type="entry name" value="SAM-dependent_MTases_sf"/>
</dbReference>
<keyword evidence="4" id="KW-1185">Reference proteome</keyword>
<dbReference type="PANTHER" id="PTHR12049">
    <property type="entry name" value="PROTEIN ARGININE METHYLTRANSFERASE NDUFAF7, MITOCHONDRIAL"/>
    <property type="match status" value="1"/>
</dbReference>
<accession>A0A2K2FZ45</accession>
<protein>
    <submittedName>
        <fullName evidence="3">Methyltransferase</fullName>
    </submittedName>
</protein>
<dbReference type="AlphaFoldDB" id="A0A2K2FZ45"/>
<dbReference type="RefSeq" id="WP_103096626.1">
    <property type="nucleotide sequence ID" value="NZ_LYMM01000040.1"/>
</dbReference>
<name>A0A2K2FZ45_9SPHN</name>
<dbReference type="Proteomes" id="UP000236327">
    <property type="component" value="Unassembled WGS sequence"/>
</dbReference>
<dbReference type="InterPro" id="IPR038375">
    <property type="entry name" value="NDUFAF7_sf"/>
</dbReference>
<dbReference type="Gene3D" id="3.40.50.12710">
    <property type="match status" value="1"/>
</dbReference>
<dbReference type="InterPro" id="IPR003788">
    <property type="entry name" value="NDUFAF7"/>
</dbReference>
<keyword evidence="2 3" id="KW-0808">Transferase</keyword>
<dbReference type="OrthoDB" id="9794208at2"/>
<dbReference type="EMBL" id="LYMM01000040">
    <property type="protein sequence ID" value="PNU04028.1"/>
    <property type="molecule type" value="Genomic_DNA"/>
</dbReference>
<evidence type="ECO:0000256" key="1">
    <source>
        <dbReference type="ARBA" id="ARBA00022603"/>
    </source>
</evidence>
<dbReference type="GO" id="GO:0035243">
    <property type="term" value="F:protein-arginine omega-N symmetric methyltransferase activity"/>
    <property type="evidence" value="ECO:0007669"/>
    <property type="project" value="TreeGrafter"/>
</dbReference>
<evidence type="ECO:0000256" key="2">
    <source>
        <dbReference type="ARBA" id="ARBA00022679"/>
    </source>
</evidence>
<gene>
    <name evidence="3" type="ORF">A8V01_05295</name>
</gene>
<dbReference type="GO" id="GO:0032259">
    <property type="term" value="P:methylation"/>
    <property type="evidence" value="ECO:0007669"/>
    <property type="project" value="UniProtKB-KW"/>
</dbReference>
<dbReference type="Pfam" id="PF02636">
    <property type="entry name" value="Methyltransf_28"/>
    <property type="match status" value="1"/>
</dbReference>
<sequence>MAEETAGQESLAAVFRRLIANYGPISLQQYMGESNARYYSGKDPLGGAGDFVTAPEISQMFGELIGLWLTDIWMRAGAPAMVHYVELGPGRGTLARDALRVMRRQGLNPQVHLVEGSEALRAEQRKVVPEAQWHDDMDSLPTDGVLLLVGNEFLDALPVRQMVKTAAGWRERMVGLEGHRFVPVAGDRPMDAAVPEAWLDAPEQTLIETCPGAAAVVDEIARRLESQGGAALLIDYGYAQKRTGSTLQAIRAHTKVDPFAHPGEADLTCLVDFATMAEVAVAGGARHLGTAPQGAFLRALGIETRAAQLCSVAPQQSSAINSDKDRLIDEGQMGQLFKVMGLAAQGWPDGAGFGAGV</sequence>
<evidence type="ECO:0000313" key="4">
    <source>
        <dbReference type="Proteomes" id="UP000236327"/>
    </source>
</evidence>